<comment type="subcellular location">
    <subcellularLocation>
        <location evidence="2">Cytoplasm</location>
    </subcellularLocation>
</comment>
<protein>
    <recommendedName>
        <fullName evidence="9">Amine oxidase domain-containing protein</fullName>
    </recommendedName>
</protein>
<evidence type="ECO:0000256" key="2">
    <source>
        <dbReference type="ARBA" id="ARBA00004496"/>
    </source>
</evidence>
<keyword evidence="4" id="KW-0963">Cytoplasm</keyword>
<keyword evidence="11" id="KW-1185">Reference proteome</keyword>
<evidence type="ECO:0000256" key="8">
    <source>
        <dbReference type="SAM" id="MobiDB-lite"/>
    </source>
</evidence>
<dbReference type="InterPro" id="IPR002937">
    <property type="entry name" value="Amino_oxidase"/>
</dbReference>
<keyword evidence="6" id="KW-0274">FAD</keyword>
<dbReference type="Proteomes" id="UP001374579">
    <property type="component" value="Unassembled WGS sequence"/>
</dbReference>
<feature type="domain" description="Amine oxidase" evidence="9">
    <location>
        <begin position="23"/>
        <end position="476"/>
    </location>
</feature>
<dbReference type="Pfam" id="PF01593">
    <property type="entry name" value="Amino_oxidase"/>
    <property type="match status" value="1"/>
</dbReference>
<dbReference type="PANTHER" id="PTHR10742">
    <property type="entry name" value="FLAVIN MONOAMINE OXIDASE"/>
    <property type="match status" value="1"/>
</dbReference>
<evidence type="ECO:0000256" key="1">
    <source>
        <dbReference type="ARBA" id="ARBA00001974"/>
    </source>
</evidence>
<dbReference type="Gene3D" id="3.50.50.60">
    <property type="entry name" value="FAD/NAD(P)-binding domain"/>
    <property type="match status" value="1"/>
</dbReference>
<evidence type="ECO:0000256" key="7">
    <source>
        <dbReference type="ARBA" id="ARBA00023002"/>
    </source>
</evidence>
<sequence length="506" mass="57033">MESNEKQNGPMDDPKIVIIGAGIAGIAAGNKLSKEGFADFKIFEASDRIGGRIWSVVTDVYTDEEGNKAEMGANWIHGVENNPIYEIANENHLLQMRHKDKSLRSKDVFIGESGDVVGDRLVKEVDLIYGLLLTQCENFFANNMQATDDDSVGQFLQRKFAEKVDRYANGERHVRDLIFGHRKLLECCISGCDTLDEVALQDFGSYENLPGIHYTIPPGFDTILDILRKDIPKDNIVFNSPVRCINWDLGPESKYPVCVELETGEKHYANHVIVTVSLGVLKAACDRMFTPSLPTQKVQAINGLGYGIVDKVFLEFEEPIVGPDIFRLNILWDEDEPHEADLRHCWYRKIYSFEVVHERILVGWLSGKEALFMESLTEEQIGEDCVEVLKKMLKKDIPPPVRVIRTRWGTNPLTRGSYSFIKVGSSQEDVTELSKPLKSKGQPKPSVLFGGEATHPRFYSTTHGALLTGYREANRIVKMYTTAECRQPDTDEDSDDNEDNGLKMSF</sequence>
<name>A0AAN9BQG4_9CAEN</name>
<evidence type="ECO:0000313" key="10">
    <source>
        <dbReference type="EMBL" id="KAK7109290.1"/>
    </source>
</evidence>
<dbReference type="SUPFAM" id="SSF51905">
    <property type="entry name" value="FAD/NAD(P)-binding domain"/>
    <property type="match status" value="1"/>
</dbReference>
<evidence type="ECO:0000256" key="4">
    <source>
        <dbReference type="ARBA" id="ARBA00022490"/>
    </source>
</evidence>
<keyword evidence="7" id="KW-0560">Oxidoreductase</keyword>
<dbReference type="GO" id="GO:0046592">
    <property type="term" value="F:polyamine oxidase activity"/>
    <property type="evidence" value="ECO:0007669"/>
    <property type="project" value="TreeGrafter"/>
</dbReference>
<evidence type="ECO:0000256" key="3">
    <source>
        <dbReference type="ARBA" id="ARBA00005995"/>
    </source>
</evidence>
<evidence type="ECO:0000256" key="6">
    <source>
        <dbReference type="ARBA" id="ARBA00022827"/>
    </source>
</evidence>
<accession>A0AAN9BQG4</accession>
<proteinExistence type="inferred from homology"/>
<dbReference type="GO" id="GO:0005737">
    <property type="term" value="C:cytoplasm"/>
    <property type="evidence" value="ECO:0007669"/>
    <property type="project" value="UniProtKB-SubCell"/>
</dbReference>
<dbReference type="SUPFAM" id="SSF54373">
    <property type="entry name" value="FAD-linked reductases, C-terminal domain"/>
    <property type="match status" value="1"/>
</dbReference>
<evidence type="ECO:0000259" key="9">
    <source>
        <dbReference type="Pfam" id="PF01593"/>
    </source>
</evidence>
<keyword evidence="5" id="KW-0285">Flavoprotein</keyword>
<reference evidence="10 11" key="1">
    <citation type="submission" date="2024-02" db="EMBL/GenBank/DDBJ databases">
        <title>Chromosome-scale genome assembly of the rough periwinkle Littorina saxatilis.</title>
        <authorList>
            <person name="De Jode A."/>
            <person name="Faria R."/>
            <person name="Formenti G."/>
            <person name="Sims Y."/>
            <person name="Smith T.P."/>
            <person name="Tracey A."/>
            <person name="Wood J.M.D."/>
            <person name="Zagrodzka Z.B."/>
            <person name="Johannesson K."/>
            <person name="Butlin R.K."/>
            <person name="Leder E.H."/>
        </authorList>
    </citation>
    <scope>NUCLEOTIDE SEQUENCE [LARGE SCALE GENOMIC DNA]</scope>
    <source>
        <strain evidence="10">Snail1</strain>
        <tissue evidence="10">Muscle</tissue>
    </source>
</reference>
<dbReference type="Gene3D" id="3.90.660.10">
    <property type="match status" value="1"/>
</dbReference>
<dbReference type="PANTHER" id="PTHR10742:SF405">
    <property type="entry name" value="PEROXISOMAL N(1)-ACETYL-SPERMINE_SPERMIDINE OXIDASE"/>
    <property type="match status" value="1"/>
</dbReference>
<dbReference type="InterPro" id="IPR036188">
    <property type="entry name" value="FAD/NAD-bd_sf"/>
</dbReference>
<feature type="region of interest" description="Disordered" evidence="8">
    <location>
        <begin position="484"/>
        <end position="506"/>
    </location>
</feature>
<comment type="similarity">
    <text evidence="3">Belongs to the flavin monoamine oxidase family.</text>
</comment>
<gene>
    <name evidence="10" type="ORF">V1264_013357</name>
</gene>
<evidence type="ECO:0000256" key="5">
    <source>
        <dbReference type="ARBA" id="ARBA00022630"/>
    </source>
</evidence>
<dbReference type="AlphaFoldDB" id="A0AAN9BQG4"/>
<dbReference type="EMBL" id="JBAMIC010000003">
    <property type="protein sequence ID" value="KAK7109290.1"/>
    <property type="molecule type" value="Genomic_DNA"/>
</dbReference>
<feature type="compositionally biased region" description="Acidic residues" evidence="8">
    <location>
        <begin position="490"/>
        <end position="499"/>
    </location>
</feature>
<dbReference type="InterPro" id="IPR050281">
    <property type="entry name" value="Flavin_monoamine_oxidase"/>
</dbReference>
<comment type="caution">
    <text evidence="10">The sequence shown here is derived from an EMBL/GenBank/DDBJ whole genome shotgun (WGS) entry which is preliminary data.</text>
</comment>
<comment type="cofactor">
    <cofactor evidence="1">
        <name>FAD</name>
        <dbReference type="ChEBI" id="CHEBI:57692"/>
    </cofactor>
</comment>
<dbReference type="PRINTS" id="PR00419">
    <property type="entry name" value="ADXRDTASE"/>
</dbReference>
<evidence type="ECO:0000313" key="11">
    <source>
        <dbReference type="Proteomes" id="UP001374579"/>
    </source>
</evidence>
<organism evidence="10 11">
    <name type="scientific">Littorina saxatilis</name>
    <dbReference type="NCBI Taxonomy" id="31220"/>
    <lineage>
        <taxon>Eukaryota</taxon>
        <taxon>Metazoa</taxon>
        <taxon>Spiralia</taxon>
        <taxon>Lophotrochozoa</taxon>
        <taxon>Mollusca</taxon>
        <taxon>Gastropoda</taxon>
        <taxon>Caenogastropoda</taxon>
        <taxon>Littorinimorpha</taxon>
        <taxon>Littorinoidea</taxon>
        <taxon>Littorinidae</taxon>
        <taxon>Littorina</taxon>
    </lineage>
</organism>